<reference evidence="3 4" key="1">
    <citation type="submission" date="2019-06" db="EMBL/GenBank/DDBJ databases">
        <title>The draft genome of Rhizobium smilacinae PTYR-5.</title>
        <authorList>
            <person name="Liu L."/>
            <person name="Li L."/>
            <person name="Zhang X."/>
        </authorList>
    </citation>
    <scope>NUCLEOTIDE SEQUENCE [LARGE SCALE GENOMIC DNA]</scope>
    <source>
        <strain evidence="3 4">PTYR-5</strain>
    </source>
</reference>
<proteinExistence type="predicted"/>
<evidence type="ECO:0000256" key="1">
    <source>
        <dbReference type="PROSITE-ProRule" id="PRU00169"/>
    </source>
</evidence>
<dbReference type="EMBL" id="VDMN01000004">
    <property type="protein sequence ID" value="TNM62316.1"/>
    <property type="molecule type" value="Genomic_DNA"/>
</dbReference>
<feature type="modified residue" description="4-aspartylphosphate" evidence="1">
    <location>
        <position position="62"/>
    </location>
</feature>
<dbReference type="PROSITE" id="PS50110">
    <property type="entry name" value="RESPONSE_REGULATORY"/>
    <property type="match status" value="1"/>
</dbReference>
<dbReference type="SUPFAM" id="SSF52172">
    <property type="entry name" value="CheY-like"/>
    <property type="match status" value="1"/>
</dbReference>
<feature type="domain" description="Response regulatory" evidence="2">
    <location>
        <begin position="12"/>
        <end position="123"/>
    </location>
</feature>
<organism evidence="3 4">
    <name type="scientific">Aliirhizobium smilacinae</name>
    <dbReference type="NCBI Taxonomy" id="1395944"/>
    <lineage>
        <taxon>Bacteria</taxon>
        <taxon>Pseudomonadati</taxon>
        <taxon>Pseudomonadota</taxon>
        <taxon>Alphaproteobacteria</taxon>
        <taxon>Hyphomicrobiales</taxon>
        <taxon>Rhizobiaceae</taxon>
        <taxon>Aliirhizobium</taxon>
    </lineage>
</organism>
<dbReference type="Proteomes" id="UP000311605">
    <property type="component" value="Unassembled WGS sequence"/>
</dbReference>
<name>A0A5C4XFQ0_9HYPH</name>
<keyword evidence="1" id="KW-0597">Phosphoprotein</keyword>
<dbReference type="InterPro" id="IPR011006">
    <property type="entry name" value="CheY-like_superfamily"/>
</dbReference>
<dbReference type="InterPro" id="IPR001789">
    <property type="entry name" value="Sig_transdc_resp-reg_receiver"/>
</dbReference>
<gene>
    <name evidence="3" type="ORF">FHP24_19760</name>
</gene>
<comment type="caution">
    <text evidence="3">The sequence shown here is derived from an EMBL/GenBank/DDBJ whole genome shotgun (WGS) entry which is preliminary data.</text>
</comment>
<dbReference type="OrthoDB" id="582170at2"/>
<evidence type="ECO:0000313" key="4">
    <source>
        <dbReference type="Proteomes" id="UP000311605"/>
    </source>
</evidence>
<sequence length="129" mass="14182">MTEADYLNDCPNILLLEDDLLLAMDMEDHLLQTGHKIVGPFGRIADAIDAIPRNDLAGAIVDLNLHGELSVPVIEMLQERDVPVIICGSHAELPELKSRLKNLPVLPKPLNAQKLNRLLEETFGTSNVA</sequence>
<keyword evidence="4" id="KW-1185">Reference proteome</keyword>
<dbReference type="RefSeq" id="WP_139677941.1">
    <property type="nucleotide sequence ID" value="NZ_VDMN01000004.1"/>
</dbReference>
<evidence type="ECO:0000313" key="3">
    <source>
        <dbReference type="EMBL" id="TNM62316.1"/>
    </source>
</evidence>
<evidence type="ECO:0000259" key="2">
    <source>
        <dbReference type="PROSITE" id="PS50110"/>
    </source>
</evidence>
<accession>A0A5C4XFQ0</accession>
<dbReference type="GO" id="GO:0000160">
    <property type="term" value="P:phosphorelay signal transduction system"/>
    <property type="evidence" value="ECO:0007669"/>
    <property type="project" value="InterPro"/>
</dbReference>
<dbReference type="Gene3D" id="3.40.50.2300">
    <property type="match status" value="1"/>
</dbReference>
<dbReference type="AlphaFoldDB" id="A0A5C4XFQ0"/>
<protein>
    <submittedName>
        <fullName evidence="3">Response regulator</fullName>
    </submittedName>
</protein>